<dbReference type="InterPro" id="IPR025110">
    <property type="entry name" value="AMP-bd_C"/>
</dbReference>
<dbReference type="Gene3D" id="3.40.50.12780">
    <property type="entry name" value="N-terminal domain of ligase-like"/>
    <property type="match status" value="1"/>
</dbReference>
<dbReference type="Gene3D" id="3.30.300.30">
    <property type="match status" value="1"/>
</dbReference>
<keyword evidence="8" id="KW-1185">Reference proteome</keyword>
<evidence type="ECO:0000313" key="8">
    <source>
        <dbReference type="Proteomes" id="UP001186452"/>
    </source>
</evidence>
<dbReference type="PANTHER" id="PTHR43767:SF1">
    <property type="entry name" value="NONRIBOSOMAL PEPTIDE SYNTHASE PES1 (EUROFUNG)-RELATED"/>
    <property type="match status" value="1"/>
</dbReference>
<comment type="caution">
    <text evidence="7">The sequence shown here is derived from an EMBL/GenBank/DDBJ whole genome shotgun (WGS) entry which is preliminary data.</text>
</comment>
<evidence type="ECO:0000256" key="3">
    <source>
        <dbReference type="ARBA" id="ARBA00022741"/>
    </source>
</evidence>
<evidence type="ECO:0000313" key="7">
    <source>
        <dbReference type="EMBL" id="MDV5169499.1"/>
    </source>
</evidence>
<reference evidence="7 8" key="1">
    <citation type="submission" date="2023-10" db="EMBL/GenBank/DDBJ databases">
        <title>Marine bacteria isolated from horseshoe crab.</title>
        <authorList>
            <person name="Cheng T.H."/>
        </authorList>
    </citation>
    <scope>NUCLEOTIDE SEQUENCE [LARGE SCALE GENOMIC DNA]</scope>
    <source>
        <strain evidence="7 8">HSC6</strain>
    </source>
</reference>
<dbReference type="PANTHER" id="PTHR43767">
    <property type="entry name" value="LONG-CHAIN-FATTY-ACID--COA LIGASE"/>
    <property type="match status" value="1"/>
</dbReference>
<dbReference type="InterPro" id="IPR000873">
    <property type="entry name" value="AMP-dep_synth/lig_dom"/>
</dbReference>
<dbReference type="EMBL" id="JAWJZI010000003">
    <property type="protein sequence ID" value="MDV5169499.1"/>
    <property type="molecule type" value="Genomic_DNA"/>
</dbReference>
<dbReference type="NCBIfam" id="TIGR01923">
    <property type="entry name" value="menE"/>
    <property type="match status" value="1"/>
</dbReference>
<dbReference type="EC" id="6.2.1.26" evidence="7"/>
<dbReference type="InterPro" id="IPR010192">
    <property type="entry name" value="MenE"/>
</dbReference>
<feature type="domain" description="AMP-binding enzyme C-terminal" evidence="6">
    <location>
        <begin position="398"/>
        <end position="461"/>
    </location>
</feature>
<keyword evidence="4" id="KW-0067">ATP-binding</keyword>
<dbReference type="SUPFAM" id="SSF56801">
    <property type="entry name" value="Acetyl-CoA synthetase-like"/>
    <property type="match status" value="1"/>
</dbReference>
<evidence type="ECO:0000256" key="4">
    <source>
        <dbReference type="ARBA" id="ARBA00022840"/>
    </source>
</evidence>
<organism evidence="7 8">
    <name type="scientific">Photobacterium rosenbergii</name>
    <dbReference type="NCBI Taxonomy" id="294936"/>
    <lineage>
        <taxon>Bacteria</taxon>
        <taxon>Pseudomonadati</taxon>
        <taxon>Pseudomonadota</taxon>
        <taxon>Gammaproteobacteria</taxon>
        <taxon>Vibrionales</taxon>
        <taxon>Vibrionaceae</taxon>
        <taxon>Photobacterium</taxon>
    </lineage>
</organism>
<dbReference type="NCBIfam" id="NF006539">
    <property type="entry name" value="PRK09029.1"/>
    <property type="match status" value="1"/>
</dbReference>
<dbReference type="Pfam" id="PF13193">
    <property type="entry name" value="AMP-binding_C"/>
    <property type="match status" value="1"/>
</dbReference>
<dbReference type="Proteomes" id="UP001186452">
    <property type="component" value="Unassembled WGS sequence"/>
</dbReference>
<feature type="domain" description="AMP-dependent synthetase/ligase" evidence="5">
    <location>
        <begin position="33"/>
        <end position="350"/>
    </location>
</feature>
<accession>A0ABU3ZH86</accession>
<evidence type="ECO:0000259" key="6">
    <source>
        <dbReference type="Pfam" id="PF13193"/>
    </source>
</evidence>
<name>A0ABU3ZH86_9GAMM</name>
<keyword evidence="3" id="KW-0547">Nucleotide-binding</keyword>
<dbReference type="InterPro" id="IPR020845">
    <property type="entry name" value="AMP-binding_CS"/>
</dbReference>
<evidence type="ECO:0000256" key="2">
    <source>
        <dbReference type="ARBA" id="ARBA00022598"/>
    </source>
</evidence>
<keyword evidence="1" id="KW-0474">Menaquinone biosynthesis</keyword>
<evidence type="ECO:0000256" key="1">
    <source>
        <dbReference type="ARBA" id="ARBA00022428"/>
    </source>
</evidence>
<gene>
    <name evidence="7" type="primary">menE</name>
    <name evidence="7" type="ORF">R2X38_10870</name>
</gene>
<dbReference type="Pfam" id="PF00501">
    <property type="entry name" value="AMP-binding"/>
    <property type="match status" value="1"/>
</dbReference>
<dbReference type="InterPro" id="IPR050237">
    <property type="entry name" value="ATP-dep_AMP-bd_enzyme"/>
</dbReference>
<protein>
    <submittedName>
        <fullName evidence="7">O-succinylbenzoate--CoA ligase</fullName>
        <ecNumber evidence="7">6.2.1.26</ecNumber>
    </submittedName>
</protein>
<sequence>MVQVTLDAMLSERTLNLPVEEVMDITFSTWPWQHWAKERPSAVALSFGEQQFSWAELAERVEEYAQGLVEKGLKRDQLVAVVAPNSVSVIWLLLAVLRTGARFVGLNPRLSQQELSSQLAQLECDFIWHPAKSHLEQESTFKLPPRLQLLPPQTTRMVPVTWQATRAATLTMTSGSTGQPKAVVHSAQSHLASAAGLLNWMKFDADDSWLLSLPLFHISGMAIVWRWLYRGAQMAVEPLQDLPRALSKVTHASLVPTQLQRLLEKNDVSTLSLKRVLLGGAVIPVSLTERAKSVGIECWCGYGMTEMASTVTAKLADNSAGVGAVLPNRELMLKDGEVWVKGKTLGLGYYRNRTVFPFSEQTWFATKDLACWRDEELFILGRKDNMFISGGENIQPEEIEKVLLAHPKVNQAFVLPVDDTEYGQRPVAIVATSSELDASLSDELAGYMMQQMMGLCRPVKYLALPAHLSTGGIKISRKQLAEWLAKQS</sequence>
<dbReference type="GO" id="GO:0008756">
    <property type="term" value="F:o-succinylbenzoate-CoA ligase activity"/>
    <property type="evidence" value="ECO:0007669"/>
    <property type="project" value="UniProtKB-EC"/>
</dbReference>
<evidence type="ECO:0000259" key="5">
    <source>
        <dbReference type="Pfam" id="PF00501"/>
    </source>
</evidence>
<dbReference type="InterPro" id="IPR045851">
    <property type="entry name" value="AMP-bd_C_sf"/>
</dbReference>
<dbReference type="InterPro" id="IPR042099">
    <property type="entry name" value="ANL_N_sf"/>
</dbReference>
<dbReference type="PROSITE" id="PS00455">
    <property type="entry name" value="AMP_BINDING"/>
    <property type="match status" value="1"/>
</dbReference>
<dbReference type="CDD" id="cd17630">
    <property type="entry name" value="OSB_MenE-like"/>
    <property type="match status" value="1"/>
</dbReference>
<keyword evidence="2 7" id="KW-0436">Ligase</keyword>
<proteinExistence type="predicted"/>